<dbReference type="GO" id="GO:0003824">
    <property type="term" value="F:catalytic activity"/>
    <property type="evidence" value="ECO:0007669"/>
    <property type="project" value="InterPro"/>
</dbReference>
<dbReference type="InterPro" id="IPR023885">
    <property type="entry name" value="4Fe4S-binding_SPASM_dom"/>
</dbReference>
<dbReference type="AlphaFoldDB" id="A0A369C5C8"/>
<evidence type="ECO:0000256" key="5">
    <source>
        <dbReference type="ARBA" id="ARBA00023004"/>
    </source>
</evidence>
<evidence type="ECO:0000256" key="3">
    <source>
        <dbReference type="ARBA" id="ARBA00022691"/>
    </source>
</evidence>
<dbReference type="CDD" id="cd01335">
    <property type="entry name" value="Radical_SAM"/>
    <property type="match status" value="1"/>
</dbReference>
<proteinExistence type="predicted"/>
<sequence length="364" mass="39772">MDAHAKRPPGDTFVTAFKAPLYVAWEITQRCNARCVHCYSSSSPDAPTATDLTTQEALGLIDELADAGVLVLAFSGGEPMLRRDWPVLVDRAVRRGLSVNVGTNGSTITRQTAHLLKDLGVKSVTVSIDSHRAAEHDDFRQLDGLFDKATRAIRMLSDVGVRVVVGYTPTRRNQQDGRAIIELAIRLGAEAVNLSEYVPAGRGATDLALEPEALRGLLEQWIAWRDELQDTITLIWHDCRVGMLVPESERRDYVGCGAGRLLARILPDGTFTPCVFLPTAIGKYPESSFSEIWRGAGLLTKFRERWAITGNCGECEHLHKCGGCRAVAYAYSGGDPMAGDPHCWIEPHDPVRLADLAAGEDLPV</sequence>
<keyword evidence="3" id="KW-0949">S-adenosyl-L-methionine</keyword>
<feature type="domain" description="Radical SAM core" evidence="7">
    <location>
        <begin position="17"/>
        <end position="238"/>
    </location>
</feature>
<comment type="cofactor">
    <cofactor evidence="1">
        <name>[4Fe-4S] cluster</name>
        <dbReference type="ChEBI" id="CHEBI:49883"/>
    </cofactor>
</comment>
<evidence type="ECO:0000256" key="1">
    <source>
        <dbReference type="ARBA" id="ARBA00001966"/>
    </source>
</evidence>
<dbReference type="Pfam" id="PF13186">
    <property type="entry name" value="SPASM"/>
    <property type="match status" value="1"/>
</dbReference>
<keyword evidence="4" id="KW-0479">Metal-binding</keyword>
<dbReference type="EMBL" id="QPJY01000008">
    <property type="protein sequence ID" value="RCX27976.1"/>
    <property type="molecule type" value="Genomic_DNA"/>
</dbReference>
<dbReference type="InterPro" id="IPR006638">
    <property type="entry name" value="Elp3/MiaA/NifB-like_rSAM"/>
</dbReference>
<dbReference type="RefSeq" id="WP_114280400.1">
    <property type="nucleotide sequence ID" value="NZ_QPJY01000008.1"/>
</dbReference>
<evidence type="ECO:0000256" key="2">
    <source>
        <dbReference type="ARBA" id="ARBA00022485"/>
    </source>
</evidence>
<dbReference type="GO" id="GO:0046872">
    <property type="term" value="F:metal ion binding"/>
    <property type="evidence" value="ECO:0007669"/>
    <property type="project" value="UniProtKB-KW"/>
</dbReference>
<evidence type="ECO:0000256" key="6">
    <source>
        <dbReference type="ARBA" id="ARBA00023014"/>
    </source>
</evidence>
<dbReference type="InterPro" id="IPR050377">
    <property type="entry name" value="Radical_SAM_PqqE_MftC-like"/>
</dbReference>
<dbReference type="InterPro" id="IPR013785">
    <property type="entry name" value="Aldolase_TIM"/>
</dbReference>
<reference evidence="8 9" key="1">
    <citation type="submission" date="2018-07" db="EMBL/GenBank/DDBJ databases">
        <title>Genomic Encyclopedia of Type Strains, Phase IV (KMG-IV): sequencing the most valuable type-strain genomes for metagenomic binning, comparative biology and taxonomic classification.</title>
        <authorList>
            <person name="Goeker M."/>
        </authorList>
    </citation>
    <scope>NUCLEOTIDE SEQUENCE [LARGE SCALE GENOMIC DNA]</scope>
    <source>
        <strain evidence="8 9">DSM 26407</strain>
    </source>
</reference>
<dbReference type="InterPro" id="IPR017200">
    <property type="entry name" value="PqqE-like"/>
</dbReference>
<dbReference type="PIRSF" id="PIRSF037420">
    <property type="entry name" value="PQQ_syn_pqqE"/>
    <property type="match status" value="1"/>
</dbReference>
<evidence type="ECO:0000313" key="8">
    <source>
        <dbReference type="EMBL" id="RCX27976.1"/>
    </source>
</evidence>
<dbReference type="InterPro" id="IPR007197">
    <property type="entry name" value="rSAM"/>
</dbReference>
<dbReference type="Proteomes" id="UP000252707">
    <property type="component" value="Unassembled WGS sequence"/>
</dbReference>
<evidence type="ECO:0000313" key="9">
    <source>
        <dbReference type="Proteomes" id="UP000252707"/>
    </source>
</evidence>
<dbReference type="SMART" id="SM00729">
    <property type="entry name" value="Elp3"/>
    <property type="match status" value="1"/>
</dbReference>
<comment type="caution">
    <text evidence="8">The sequence shown here is derived from an EMBL/GenBank/DDBJ whole genome shotgun (WGS) entry which is preliminary data.</text>
</comment>
<dbReference type="SUPFAM" id="SSF102114">
    <property type="entry name" value="Radical SAM enzymes"/>
    <property type="match status" value="1"/>
</dbReference>
<protein>
    <submittedName>
        <fullName evidence="8">Radical SAM protein with 4Fe4S-binding SPASM domain</fullName>
    </submittedName>
</protein>
<dbReference type="InterPro" id="IPR058240">
    <property type="entry name" value="rSAM_sf"/>
</dbReference>
<dbReference type="Gene3D" id="3.20.20.70">
    <property type="entry name" value="Aldolase class I"/>
    <property type="match status" value="1"/>
</dbReference>
<dbReference type="SFLD" id="SFLDS00029">
    <property type="entry name" value="Radical_SAM"/>
    <property type="match status" value="1"/>
</dbReference>
<accession>A0A369C5C8</accession>
<name>A0A369C5C8_9GAMM</name>
<dbReference type="PROSITE" id="PS51918">
    <property type="entry name" value="RADICAL_SAM"/>
    <property type="match status" value="1"/>
</dbReference>
<dbReference type="Pfam" id="PF04055">
    <property type="entry name" value="Radical_SAM"/>
    <property type="match status" value="1"/>
</dbReference>
<keyword evidence="5" id="KW-0408">Iron</keyword>
<evidence type="ECO:0000256" key="4">
    <source>
        <dbReference type="ARBA" id="ARBA00022723"/>
    </source>
</evidence>
<dbReference type="SFLD" id="SFLDG01067">
    <property type="entry name" value="SPASM/twitch_domain_containing"/>
    <property type="match status" value="1"/>
</dbReference>
<evidence type="ECO:0000259" key="7">
    <source>
        <dbReference type="PROSITE" id="PS51918"/>
    </source>
</evidence>
<dbReference type="GO" id="GO:0051539">
    <property type="term" value="F:4 iron, 4 sulfur cluster binding"/>
    <property type="evidence" value="ECO:0007669"/>
    <property type="project" value="UniProtKB-KW"/>
</dbReference>
<gene>
    <name evidence="8" type="ORF">DFQ59_1084</name>
</gene>
<keyword evidence="2" id="KW-0004">4Fe-4S</keyword>
<dbReference type="PANTHER" id="PTHR11228">
    <property type="entry name" value="RADICAL SAM DOMAIN PROTEIN"/>
    <property type="match status" value="1"/>
</dbReference>
<dbReference type="SFLD" id="SFLDG01386">
    <property type="entry name" value="main_SPASM_domain-containing"/>
    <property type="match status" value="1"/>
</dbReference>
<organism evidence="8 9">
    <name type="scientific">Thioalbus denitrificans</name>
    <dbReference type="NCBI Taxonomy" id="547122"/>
    <lineage>
        <taxon>Bacteria</taxon>
        <taxon>Pseudomonadati</taxon>
        <taxon>Pseudomonadota</taxon>
        <taxon>Gammaproteobacteria</taxon>
        <taxon>Chromatiales</taxon>
        <taxon>Ectothiorhodospiraceae</taxon>
        <taxon>Thioalbus</taxon>
    </lineage>
</organism>
<dbReference type="PANTHER" id="PTHR11228:SF7">
    <property type="entry name" value="PQQA PEPTIDE CYCLASE"/>
    <property type="match status" value="1"/>
</dbReference>
<keyword evidence="9" id="KW-1185">Reference proteome</keyword>
<dbReference type="CDD" id="cd21123">
    <property type="entry name" value="SPASM_MftC-like"/>
    <property type="match status" value="1"/>
</dbReference>
<dbReference type="OrthoDB" id="9792276at2"/>
<dbReference type="NCBIfam" id="TIGR04085">
    <property type="entry name" value="rSAM_more_4Fe4S"/>
    <property type="match status" value="1"/>
</dbReference>
<keyword evidence="6" id="KW-0411">Iron-sulfur</keyword>